<dbReference type="Proteomes" id="UP000829999">
    <property type="component" value="Chromosome 11"/>
</dbReference>
<evidence type="ECO:0000256" key="2">
    <source>
        <dbReference type="SAM" id="SignalP"/>
    </source>
</evidence>
<feature type="signal peptide" evidence="2">
    <location>
        <begin position="1"/>
        <end position="18"/>
    </location>
</feature>
<feature type="compositionally biased region" description="Basic and acidic residues" evidence="1">
    <location>
        <begin position="79"/>
        <end position="104"/>
    </location>
</feature>
<keyword evidence="3" id="KW-1185">Reference proteome</keyword>
<proteinExistence type="predicted"/>
<gene>
    <name evidence="4" type="primary">LOC126911239</name>
</gene>
<reference evidence="4" key="1">
    <citation type="submission" date="2025-08" db="UniProtKB">
        <authorList>
            <consortium name="RefSeq"/>
        </authorList>
    </citation>
    <scope>IDENTIFICATION</scope>
    <source>
        <tissue evidence="4">Whole larval tissue</tissue>
    </source>
</reference>
<name>A0A9R0DTW1_SPOFR</name>
<evidence type="ECO:0000313" key="3">
    <source>
        <dbReference type="Proteomes" id="UP000829999"/>
    </source>
</evidence>
<dbReference type="GeneID" id="126911239"/>
<feature type="region of interest" description="Disordered" evidence="1">
    <location>
        <begin position="74"/>
        <end position="104"/>
    </location>
</feature>
<keyword evidence="2" id="KW-0732">Signal</keyword>
<sequence length="214" mass="25064">MYAIIAVLLYFHVLGVKGDFHETNDTGHYEYIQIFRSIPVLFEYLLNVIEERPQILENNDVTMFKRNLDGEHEEDIESYDERDRDKRENNVEEEKNVNKREADDSKAVRTTAAYEYGNSNVVMKGLDENEGSKVIAKRFFDNNNFDDHAVDGLLKRKVVFQLDDDTRDMFHKYGKVFLGFEHMFGLDLKPEDIEDCIIATDNLLEEYNSKKGDN</sequence>
<dbReference type="AlphaFoldDB" id="A0A9R0DTW1"/>
<organism evidence="3 4">
    <name type="scientific">Spodoptera frugiperda</name>
    <name type="common">Fall armyworm</name>
    <dbReference type="NCBI Taxonomy" id="7108"/>
    <lineage>
        <taxon>Eukaryota</taxon>
        <taxon>Metazoa</taxon>
        <taxon>Ecdysozoa</taxon>
        <taxon>Arthropoda</taxon>
        <taxon>Hexapoda</taxon>
        <taxon>Insecta</taxon>
        <taxon>Pterygota</taxon>
        <taxon>Neoptera</taxon>
        <taxon>Endopterygota</taxon>
        <taxon>Lepidoptera</taxon>
        <taxon>Glossata</taxon>
        <taxon>Ditrysia</taxon>
        <taxon>Noctuoidea</taxon>
        <taxon>Noctuidae</taxon>
        <taxon>Amphipyrinae</taxon>
        <taxon>Spodoptera</taxon>
    </lineage>
</organism>
<feature type="chain" id="PRO_5040233118" evidence="2">
    <location>
        <begin position="19"/>
        <end position="214"/>
    </location>
</feature>
<dbReference type="OrthoDB" id="7468259at2759"/>
<protein>
    <submittedName>
        <fullName evidence="4">Uncharacterized protein LOC126911239</fullName>
    </submittedName>
</protein>
<accession>A0A9R0DTW1</accession>
<evidence type="ECO:0000313" key="4">
    <source>
        <dbReference type="RefSeq" id="XP_050553064.1"/>
    </source>
</evidence>
<evidence type="ECO:0000256" key="1">
    <source>
        <dbReference type="SAM" id="MobiDB-lite"/>
    </source>
</evidence>
<dbReference type="RefSeq" id="XP_050553064.1">
    <property type="nucleotide sequence ID" value="XM_050697107.1"/>
</dbReference>